<dbReference type="InterPro" id="IPR008144">
    <property type="entry name" value="Guanylate_kin-like_dom"/>
</dbReference>
<organism evidence="5 6">
    <name type="scientific">Artemisia annua</name>
    <name type="common">Sweet wormwood</name>
    <dbReference type="NCBI Taxonomy" id="35608"/>
    <lineage>
        <taxon>Eukaryota</taxon>
        <taxon>Viridiplantae</taxon>
        <taxon>Streptophyta</taxon>
        <taxon>Embryophyta</taxon>
        <taxon>Tracheophyta</taxon>
        <taxon>Spermatophyta</taxon>
        <taxon>Magnoliopsida</taxon>
        <taxon>eudicotyledons</taxon>
        <taxon>Gunneridae</taxon>
        <taxon>Pentapetalae</taxon>
        <taxon>asterids</taxon>
        <taxon>campanulids</taxon>
        <taxon>Asterales</taxon>
        <taxon>Asteraceae</taxon>
        <taxon>Asteroideae</taxon>
        <taxon>Anthemideae</taxon>
        <taxon>Artemisiinae</taxon>
        <taxon>Artemisia</taxon>
    </lineage>
</organism>
<evidence type="ECO:0000259" key="4">
    <source>
        <dbReference type="PROSITE" id="PS50052"/>
    </source>
</evidence>
<dbReference type="SUPFAM" id="SSF52540">
    <property type="entry name" value="P-loop containing nucleoside triphosphate hydrolases"/>
    <property type="match status" value="1"/>
</dbReference>
<dbReference type="Gene3D" id="3.40.50.300">
    <property type="entry name" value="P-loop containing nucleotide triphosphate hydrolases"/>
    <property type="match status" value="1"/>
</dbReference>
<dbReference type="GO" id="GO:0005829">
    <property type="term" value="C:cytosol"/>
    <property type="evidence" value="ECO:0007669"/>
    <property type="project" value="TreeGrafter"/>
</dbReference>
<keyword evidence="2" id="KW-0808">Transferase</keyword>
<dbReference type="Proteomes" id="UP000245207">
    <property type="component" value="Unassembled WGS sequence"/>
</dbReference>
<name>A0A2U1L0F5_ARTAN</name>
<evidence type="ECO:0000256" key="3">
    <source>
        <dbReference type="ARBA" id="ARBA00022777"/>
    </source>
</evidence>
<evidence type="ECO:0000256" key="2">
    <source>
        <dbReference type="ARBA" id="ARBA00022679"/>
    </source>
</evidence>
<protein>
    <submittedName>
        <fullName evidence="5">Guanylate kinase</fullName>
    </submittedName>
</protein>
<dbReference type="GO" id="GO:0004385">
    <property type="term" value="F:GMP kinase activity"/>
    <property type="evidence" value="ECO:0007669"/>
    <property type="project" value="TreeGrafter"/>
</dbReference>
<comment type="caution">
    <text evidence="5">The sequence shown here is derived from an EMBL/GenBank/DDBJ whole genome shotgun (WGS) entry which is preliminary data.</text>
</comment>
<comment type="similarity">
    <text evidence="1">Belongs to the guanylate kinase family.</text>
</comment>
<proteinExistence type="inferred from homology"/>
<evidence type="ECO:0000313" key="6">
    <source>
        <dbReference type="Proteomes" id="UP000245207"/>
    </source>
</evidence>
<dbReference type="AlphaFoldDB" id="A0A2U1L0F5"/>
<dbReference type="Pfam" id="PF00625">
    <property type="entry name" value="Guanylate_kin"/>
    <property type="match status" value="1"/>
</dbReference>
<dbReference type="EMBL" id="PKPP01012377">
    <property type="protein sequence ID" value="PWA42473.1"/>
    <property type="molecule type" value="Genomic_DNA"/>
</dbReference>
<reference evidence="5 6" key="1">
    <citation type="journal article" date="2018" name="Mol. Plant">
        <title>The genome of Artemisia annua provides insight into the evolution of Asteraceae family and artemisinin biosynthesis.</title>
        <authorList>
            <person name="Shen Q."/>
            <person name="Zhang L."/>
            <person name="Liao Z."/>
            <person name="Wang S."/>
            <person name="Yan T."/>
            <person name="Shi P."/>
            <person name="Liu M."/>
            <person name="Fu X."/>
            <person name="Pan Q."/>
            <person name="Wang Y."/>
            <person name="Lv Z."/>
            <person name="Lu X."/>
            <person name="Zhang F."/>
            <person name="Jiang W."/>
            <person name="Ma Y."/>
            <person name="Chen M."/>
            <person name="Hao X."/>
            <person name="Li L."/>
            <person name="Tang Y."/>
            <person name="Lv G."/>
            <person name="Zhou Y."/>
            <person name="Sun X."/>
            <person name="Brodelius P.E."/>
            <person name="Rose J.K.C."/>
            <person name="Tang K."/>
        </authorList>
    </citation>
    <scope>NUCLEOTIDE SEQUENCE [LARGE SCALE GENOMIC DNA]</scope>
    <source>
        <strain evidence="6">cv. Huhao1</strain>
        <tissue evidence="5">Leaf</tissue>
    </source>
</reference>
<evidence type="ECO:0000313" key="5">
    <source>
        <dbReference type="EMBL" id="PWA42473.1"/>
    </source>
</evidence>
<dbReference type="PROSITE" id="PS50052">
    <property type="entry name" value="GUANYLATE_KINASE_2"/>
    <property type="match status" value="1"/>
</dbReference>
<dbReference type="OrthoDB" id="6334211at2759"/>
<dbReference type="PANTHER" id="PTHR23117">
    <property type="entry name" value="GUANYLATE KINASE-RELATED"/>
    <property type="match status" value="1"/>
</dbReference>
<dbReference type="PANTHER" id="PTHR23117:SF13">
    <property type="entry name" value="GUANYLATE KINASE"/>
    <property type="match status" value="1"/>
</dbReference>
<dbReference type="InterPro" id="IPR008145">
    <property type="entry name" value="GK/Ca_channel_bsu"/>
</dbReference>
<keyword evidence="6" id="KW-1185">Reference proteome</keyword>
<sequence>MARTICFMTKDEFLKPVENDELLEYALAYGDYKEIPTQQIMDYMAKGYDIVLKVDIKGATTLRKILSDYVVFVFLVTESECELVNRKTESKESLLVRVATAKEKLTNEDLWKLAIVLRRLNRLLMLRKLRFGKGQNGSTLEIFGIGWMRPS</sequence>
<accession>A0A2U1L0F5</accession>
<feature type="domain" description="Guanylate kinase-like" evidence="4">
    <location>
        <begin position="1"/>
        <end position="132"/>
    </location>
</feature>
<dbReference type="STRING" id="35608.A0A2U1L0F5"/>
<keyword evidence="3 5" id="KW-0418">Kinase</keyword>
<dbReference type="InterPro" id="IPR027417">
    <property type="entry name" value="P-loop_NTPase"/>
</dbReference>
<gene>
    <name evidence="5" type="ORF">CTI12_AA544370</name>
</gene>
<evidence type="ECO:0000256" key="1">
    <source>
        <dbReference type="ARBA" id="ARBA00005790"/>
    </source>
</evidence>